<gene>
    <name evidence="1" type="ORF">HU739_022380</name>
</gene>
<dbReference type="RefSeq" id="WP_186550652.1">
    <property type="nucleotide sequence ID" value="NZ_CP077091.1"/>
</dbReference>
<name>A0A9E6TGE4_9PSED</name>
<proteinExistence type="predicted"/>
<dbReference type="EMBL" id="CP077091">
    <property type="protein sequence ID" value="QXI16624.1"/>
    <property type="molecule type" value="Genomic_DNA"/>
</dbReference>
<dbReference type="Proteomes" id="UP000631521">
    <property type="component" value="Chromosome"/>
</dbReference>
<evidence type="ECO:0000313" key="2">
    <source>
        <dbReference type="Proteomes" id="UP000631521"/>
    </source>
</evidence>
<dbReference type="KEGG" id="phv:HU739_022380"/>
<evidence type="ECO:0000313" key="1">
    <source>
        <dbReference type="EMBL" id="QXI16624.1"/>
    </source>
</evidence>
<protein>
    <submittedName>
        <fullName evidence="1">Uncharacterized protein</fullName>
    </submittedName>
</protein>
<accession>A0A9E6TGE4</accession>
<dbReference type="AlphaFoldDB" id="A0A9E6TGE4"/>
<reference evidence="1 2" key="1">
    <citation type="journal article" date="2020" name="Microorganisms">
        <title>Reliable Identification of Environmental Pseudomonas Isolates Using the rpoD Gene.</title>
        <authorList>
            <consortium name="The Broad Institute Genome Sequencing Platform"/>
            <person name="Girard L."/>
            <person name="Lood C."/>
            <person name="Rokni-Zadeh H."/>
            <person name="van Noort V."/>
            <person name="Lavigne R."/>
            <person name="De Mot R."/>
        </authorList>
    </citation>
    <scope>NUCLEOTIDE SEQUENCE [LARGE SCALE GENOMIC DNA]</scope>
    <source>
        <strain evidence="1 2">SWRI65</strain>
    </source>
</reference>
<organism evidence="1 2">
    <name type="scientific">Pseudomonas hamedanensis</name>
    <dbReference type="NCBI Taxonomy" id="2745504"/>
    <lineage>
        <taxon>Bacteria</taxon>
        <taxon>Pseudomonadati</taxon>
        <taxon>Pseudomonadota</taxon>
        <taxon>Gammaproteobacteria</taxon>
        <taxon>Pseudomonadales</taxon>
        <taxon>Pseudomonadaceae</taxon>
        <taxon>Pseudomonas</taxon>
    </lineage>
</organism>
<keyword evidence="2" id="KW-1185">Reference proteome</keyword>
<reference evidence="1 2" key="2">
    <citation type="journal article" date="2021" name="Microorganisms">
        <title>The Ever-Expanding Pseudomonas Genus: Description of 43 New Species and Partition of the Pseudomonas putida Group.</title>
        <authorList>
            <person name="Girard L."/>
            <person name="Lood C."/>
            <person name="Hofte M."/>
            <person name="Vandamme P."/>
            <person name="Rokni-Zadeh H."/>
            <person name="van Noort V."/>
            <person name="Lavigne R."/>
            <person name="De Mot R."/>
        </authorList>
    </citation>
    <scope>NUCLEOTIDE SEQUENCE [LARGE SCALE GENOMIC DNA]</scope>
    <source>
        <strain evidence="1 2">SWRI65</strain>
    </source>
</reference>
<sequence>MSKDLQNKATTAIGHIAIFANEEAQGEESLSITRRVLSLDSDSLYIAGNVRNDMTSHGADIYINAAIVAGTTYIFESRPNGGNYIPKVWEKGSWTALSPGGRITIEEVDVVNQTVKGSFEYTAQSPSGTKTAKVHGNFNLRK</sequence>